<feature type="transmembrane region" description="Helical" evidence="5">
    <location>
        <begin position="171"/>
        <end position="190"/>
    </location>
</feature>
<dbReference type="Pfam" id="PF00939">
    <property type="entry name" value="Na_sulph_symp"/>
    <property type="match status" value="1"/>
</dbReference>
<keyword evidence="7" id="KW-1185">Reference proteome</keyword>
<dbReference type="PATRIC" id="fig|507626.3.peg.34"/>
<feature type="transmembrane region" description="Helical" evidence="5">
    <location>
        <begin position="126"/>
        <end position="150"/>
    </location>
</feature>
<reference evidence="6 7" key="2">
    <citation type="submission" date="2016-02" db="EMBL/GenBank/DDBJ databases">
        <authorList>
            <person name="Wen L."/>
            <person name="He K."/>
            <person name="Yang H."/>
        </authorList>
    </citation>
    <scope>NUCLEOTIDE SEQUENCE [LARGE SCALE GENOMIC DNA]</scope>
    <source>
        <strain evidence="6 7">AGD 8-3</strain>
    </source>
</reference>
<feature type="transmembrane region" description="Helical" evidence="5">
    <location>
        <begin position="436"/>
        <end position="456"/>
    </location>
</feature>
<dbReference type="OrthoDB" id="5460483at2"/>
<feature type="transmembrane region" description="Helical" evidence="5">
    <location>
        <begin position="217"/>
        <end position="241"/>
    </location>
</feature>
<dbReference type="STRING" id="507626.LOKO_00034"/>
<feature type="transmembrane region" description="Helical" evidence="5">
    <location>
        <begin position="87"/>
        <end position="106"/>
    </location>
</feature>
<evidence type="ECO:0000256" key="2">
    <source>
        <dbReference type="ARBA" id="ARBA00022692"/>
    </source>
</evidence>
<dbReference type="AlphaFoldDB" id="A0A120JVG7"/>
<keyword evidence="3 5" id="KW-1133">Transmembrane helix</keyword>
<accession>A0A120JVG7</accession>
<dbReference type="Proteomes" id="UP000063387">
    <property type="component" value="Chromosome"/>
</dbReference>
<dbReference type="RefSeq" id="WP_066443416.1">
    <property type="nucleotide sequence ID" value="NZ_CP014226.1"/>
</dbReference>
<dbReference type="GO" id="GO:0005886">
    <property type="term" value="C:plasma membrane"/>
    <property type="evidence" value="ECO:0007669"/>
    <property type="project" value="TreeGrafter"/>
</dbReference>
<evidence type="ECO:0000256" key="4">
    <source>
        <dbReference type="ARBA" id="ARBA00023136"/>
    </source>
</evidence>
<reference evidence="6 7" key="1">
    <citation type="journal article" date="2016" name="Genome Announc.">
        <title>Draft Genome Sequence of 'Halomonas chromatireducens' Strain AGD 8-3, a Haloalkaliphilic Chromate- and Selenite-Reducing Gammaproteobacterium.</title>
        <authorList>
            <person name="Sharko F.S."/>
            <person name="Shapovalova A.A."/>
            <person name="Tsygankova S.V."/>
            <person name="Komova A.V."/>
            <person name="Boulygina E.S."/>
            <person name="Teslyuk A.B."/>
            <person name="Gotovtsev P.M."/>
            <person name="Namsaraev Z.B."/>
            <person name="Khijniak T.V."/>
            <person name="Nedoluzhko A.V."/>
            <person name="Vasilov R.G."/>
        </authorList>
    </citation>
    <scope>NUCLEOTIDE SEQUENCE [LARGE SCALE GENOMIC DNA]</scope>
    <source>
        <strain evidence="6 7">AGD 8-3</strain>
    </source>
</reference>
<feature type="transmembrane region" description="Helical" evidence="5">
    <location>
        <begin position="56"/>
        <end position="75"/>
    </location>
</feature>
<feature type="transmembrane region" description="Helical" evidence="5">
    <location>
        <begin position="355"/>
        <end position="381"/>
    </location>
</feature>
<dbReference type="PANTHER" id="PTHR10283">
    <property type="entry name" value="SOLUTE CARRIER FAMILY 13 MEMBER"/>
    <property type="match status" value="1"/>
</dbReference>
<sequence>MPAAAAKPIPTPRHWISLVAVVGVTLFLLGMPAAPVMVRAGAVIGLCIGLWATGWLPQWLTALIFFTLCTLAGVAPAETVFAGFGSAATWLVFAGLIIGAAIQYTGLGATLAQGVGPWLEGSYRRALIGVILLGLAMAFFMPSGMGRILLMVPILTTLADHLGYGQGERARTGLILGGIMGTFLPTYAILPANVPNNVLMGAAEAVLGTPPTYSDYLLLHFPVLGLLKTLLLIGVMLWLFPGQAPAPAREQMPSLSLATPERWLAALLSVAVLLWMTDAWHGISPAWIGMGVALVCLFPGSRLMAEKPLQSISFDSFIYVAGIVSLGALAYQSGLGTLVAGELLSVLPLRDASDAAAFGMLSALAMLLGTLVTLPGIPAILTPMAPGLAEMTGWSPEAVYMTQVVGFSTVLLPYQAPPLIVGILAARISLRETARLCLVTALLSVVLLWPLDYLWWQWLGWL</sequence>
<feature type="transmembrane region" description="Helical" evidence="5">
    <location>
        <begin position="317"/>
        <end position="335"/>
    </location>
</feature>
<proteinExistence type="predicted"/>
<evidence type="ECO:0000256" key="1">
    <source>
        <dbReference type="ARBA" id="ARBA00004141"/>
    </source>
</evidence>
<comment type="subcellular location">
    <subcellularLocation>
        <location evidence="1">Membrane</location>
        <topology evidence="1">Multi-pass membrane protein</topology>
    </subcellularLocation>
</comment>
<evidence type="ECO:0000313" key="6">
    <source>
        <dbReference type="EMBL" id="AMC99138.1"/>
    </source>
</evidence>
<organism evidence="6 7">
    <name type="scientific">Halomonas chromatireducens</name>
    <dbReference type="NCBI Taxonomy" id="507626"/>
    <lineage>
        <taxon>Bacteria</taxon>
        <taxon>Pseudomonadati</taxon>
        <taxon>Pseudomonadota</taxon>
        <taxon>Gammaproteobacteria</taxon>
        <taxon>Oceanospirillales</taxon>
        <taxon>Halomonadaceae</taxon>
        <taxon>Halomonas</taxon>
    </lineage>
</organism>
<name>A0A120JVG7_9GAMM</name>
<feature type="transmembrane region" description="Helical" evidence="5">
    <location>
        <begin position="286"/>
        <end position="305"/>
    </location>
</feature>
<protein>
    <submittedName>
        <fullName evidence="6">Sodium:sulfate symporter transmembrane region</fullName>
    </submittedName>
</protein>
<dbReference type="InterPro" id="IPR001898">
    <property type="entry name" value="SLC13A/DASS"/>
</dbReference>
<dbReference type="EMBL" id="CP014226">
    <property type="protein sequence ID" value="AMC99138.1"/>
    <property type="molecule type" value="Genomic_DNA"/>
</dbReference>
<keyword evidence="2 5" id="KW-0812">Transmembrane</keyword>
<keyword evidence="4 5" id="KW-0472">Membrane</keyword>
<gene>
    <name evidence="6" type="ORF">LOKO_00034</name>
</gene>
<evidence type="ECO:0000256" key="5">
    <source>
        <dbReference type="SAM" id="Phobius"/>
    </source>
</evidence>
<evidence type="ECO:0000313" key="7">
    <source>
        <dbReference type="Proteomes" id="UP000063387"/>
    </source>
</evidence>
<evidence type="ECO:0000256" key="3">
    <source>
        <dbReference type="ARBA" id="ARBA00022989"/>
    </source>
</evidence>
<dbReference type="GO" id="GO:0022857">
    <property type="term" value="F:transmembrane transporter activity"/>
    <property type="evidence" value="ECO:0007669"/>
    <property type="project" value="InterPro"/>
</dbReference>
<dbReference type="KEGG" id="hco:LOKO_00034"/>